<name>A0A8T0F148_ARGBR</name>
<evidence type="ECO:0000313" key="2">
    <source>
        <dbReference type="Proteomes" id="UP000807504"/>
    </source>
</evidence>
<dbReference type="AlphaFoldDB" id="A0A8T0F148"/>
<dbReference type="EMBL" id="JABXBU010000030">
    <property type="protein sequence ID" value="KAF8784846.1"/>
    <property type="molecule type" value="Genomic_DNA"/>
</dbReference>
<protein>
    <submittedName>
        <fullName evidence="1">Uncharacterized protein</fullName>
    </submittedName>
</protein>
<gene>
    <name evidence="1" type="ORF">HNY73_010463</name>
</gene>
<reference evidence="1" key="1">
    <citation type="journal article" date="2020" name="bioRxiv">
        <title>Chromosome-level reference genome of the European wasp spider Argiope bruennichi: a resource for studies on range expansion and evolutionary adaptation.</title>
        <authorList>
            <person name="Sheffer M.M."/>
            <person name="Hoppe A."/>
            <person name="Krehenwinkel H."/>
            <person name="Uhl G."/>
            <person name="Kuss A.W."/>
            <person name="Jensen L."/>
            <person name="Jensen C."/>
            <person name="Gillespie R.G."/>
            <person name="Hoff K.J."/>
            <person name="Prost S."/>
        </authorList>
    </citation>
    <scope>NUCLEOTIDE SEQUENCE</scope>
</reference>
<evidence type="ECO:0000313" key="1">
    <source>
        <dbReference type="EMBL" id="KAF8784846.1"/>
    </source>
</evidence>
<keyword evidence="2" id="KW-1185">Reference proteome</keyword>
<dbReference type="Proteomes" id="UP000807504">
    <property type="component" value="Unassembled WGS sequence"/>
</dbReference>
<accession>A0A8T0F148</accession>
<reference evidence="1" key="2">
    <citation type="submission" date="2020-06" db="EMBL/GenBank/DDBJ databases">
        <authorList>
            <person name="Sheffer M."/>
        </authorList>
    </citation>
    <scope>NUCLEOTIDE SEQUENCE</scope>
</reference>
<sequence>MAAEGSQEEFSENVAPLKQKAFVSLAVLIANFDKVKYFCEEDQRCRTIYLARILGCSTIGLSFPPTVINENDLQVLQMEAMAKLPKDGSIPDELRKELDDYLHKIYTEFYKFLNTNSALLSENSNLKECIVFNADGSINRCKTQKQKKIPFGQLKPNRV</sequence>
<comment type="caution">
    <text evidence="1">The sequence shown here is derived from an EMBL/GenBank/DDBJ whole genome shotgun (WGS) entry which is preliminary data.</text>
</comment>
<organism evidence="1 2">
    <name type="scientific">Argiope bruennichi</name>
    <name type="common">Wasp spider</name>
    <name type="synonym">Aranea bruennichi</name>
    <dbReference type="NCBI Taxonomy" id="94029"/>
    <lineage>
        <taxon>Eukaryota</taxon>
        <taxon>Metazoa</taxon>
        <taxon>Ecdysozoa</taxon>
        <taxon>Arthropoda</taxon>
        <taxon>Chelicerata</taxon>
        <taxon>Arachnida</taxon>
        <taxon>Araneae</taxon>
        <taxon>Araneomorphae</taxon>
        <taxon>Entelegynae</taxon>
        <taxon>Araneoidea</taxon>
        <taxon>Araneidae</taxon>
        <taxon>Argiope</taxon>
    </lineage>
</organism>
<proteinExistence type="predicted"/>